<sequence>MSAPIRRGPPFPRRYRVRVPKPLNLPFDPIARAGDLWERRWGRSPAMLAVTSIMRAQAILIAELDALLKPYDLTFARYEALVLLTFSGKGALPLSKIGERLMVHPTSVTNTIDRLERQGYVLRRPNPRDGRGVLAEITPSGRDTVERATRDLMAADFGLGAYDEEEQGRIFDVLRSLRVTAGDFQD</sequence>
<keyword evidence="2" id="KW-0238">DNA-binding</keyword>
<dbReference type="PROSITE" id="PS50995">
    <property type="entry name" value="HTH_MARR_2"/>
    <property type="match status" value="1"/>
</dbReference>
<feature type="domain" description="HTH marR-type" evidence="4">
    <location>
        <begin position="43"/>
        <end position="179"/>
    </location>
</feature>
<evidence type="ECO:0000256" key="3">
    <source>
        <dbReference type="ARBA" id="ARBA00023163"/>
    </source>
</evidence>
<reference evidence="6" key="1">
    <citation type="journal article" date="2019" name="Int. J. Syst. Evol. Microbiol.">
        <title>The Global Catalogue of Microorganisms (GCM) 10K type strain sequencing project: providing services to taxonomists for standard genome sequencing and annotation.</title>
        <authorList>
            <consortium name="The Broad Institute Genomics Platform"/>
            <consortium name="The Broad Institute Genome Sequencing Center for Infectious Disease"/>
            <person name="Wu L."/>
            <person name="Ma J."/>
        </authorList>
    </citation>
    <scope>NUCLEOTIDE SEQUENCE [LARGE SCALE GENOMIC DNA]</scope>
    <source>
        <strain evidence="6">JCM 17933</strain>
    </source>
</reference>
<dbReference type="InterPro" id="IPR000835">
    <property type="entry name" value="HTH_MarR-typ"/>
</dbReference>
<dbReference type="SMART" id="SM00347">
    <property type="entry name" value="HTH_MARR"/>
    <property type="match status" value="1"/>
</dbReference>
<dbReference type="PANTHER" id="PTHR33164:SF101">
    <property type="entry name" value="TRANSCRIPTIONAL REPRESSOR MPRA"/>
    <property type="match status" value="1"/>
</dbReference>
<dbReference type="PROSITE" id="PS01117">
    <property type="entry name" value="HTH_MARR_1"/>
    <property type="match status" value="1"/>
</dbReference>
<gene>
    <name evidence="5" type="ORF">GCM10023191_069050</name>
</gene>
<evidence type="ECO:0000313" key="5">
    <source>
        <dbReference type="EMBL" id="GAA4508812.1"/>
    </source>
</evidence>
<dbReference type="Proteomes" id="UP001500503">
    <property type="component" value="Unassembled WGS sequence"/>
</dbReference>
<comment type="caution">
    <text evidence="5">The sequence shown here is derived from an EMBL/GenBank/DDBJ whole genome shotgun (WGS) entry which is preliminary data.</text>
</comment>
<evidence type="ECO:0000313" key="6">
    <source>
        <dbReference type="Proteomes" id="UP001500503"/>
    </source>
</evidence>
<accession>A0ABP8QS26</accession>
<dbReference type="Pfam" id="PF01047">
    <property type="entry name" value="MarR"/>
    <property type="match status" value="1"/>
</dbReference>
<evidence type="ECO:0000259" key="4">
    <source>
        <dbReference type="PROSITE" id="PS50995"/>
    </source>
</evidence>
<keyword evidence="1" id="KW-0805">Transcription regulation</keyword>
<dbReference type="InterPro" id="IPR036388">
    <property type="entry name" value="WH-like_DNA-bd_sf"/>
</dbReference>
<dbReference type="EMBL" id="BAABHF010000043">
    <property type="protein sequence ID" value="GAA4508812.1"/>
    <property type="molecule type" value="Genomic_DNA"/>
</dbReference>
<dbReference type="PANTHER" id="PTHR33164">
    <property type="entry name" value="TRANSCRIPTIONAL REGULATOR, MARR FAMILY"/>
    <property type="match status" value="1"/>
</dbReference>
<dbReference type="InterPro" id="IPR036390">
    <property type="entry name" value="WH_DNA-bd_sf"/>
</dbReference>
<name>A0ABP8QS26_9ACTN</name>
<keyword evidence="6" id="KW-1185">Reference proteome</keyword>
<proteinExistence type="predicted"/>
<protein>
    <submittedName>
        <fullName evidence="5">MarR family transcriptional regulator</fullName>
    </submittedName>
</protein>
<organism evidence="5 6">
    <name type="scientific">Actinoallomurus oryzae</name>
    <dbReference type="NCBI Taxonomy" id="502180"/>
    <lineage>
        <taxon>Bacteria</taxon>
        <taxon>Bacillati</taxon>
        <taxon>Actinomycetota</taxon>
        <taxon>Actinomycetes</taxon>
        <taxon>Streptosporangiales</taxon>
        <taxon>Thermomonosporaceae</taxon>
        <taxon>Actinoallomurus</taxon>
    </lineage>
</organism>
<evidence type="ECO:0000256" key="2">
    <source>
        <dbReference type="ARBA" id="ARBA00023125"/>
    </source>
</evidence>
<evidence type="ECO:0000256" key="1">
    <source>
        <dbReference type="ARBA" id="ARBA00023015"/>
    </source>
</evidence>
<dbReference type="SUPFAM" id="SSF46785">
    <property type="entry name" value="Winged helix' DNA-binding domain"/>
    <property type="match status" value="1"/>
</dbReference>
<dbReference type="InterPro" id="IPR039422">
    <property type="entry name" value="MarR/SlyA-like"/>
</dbReference>
<keyword evidence="3" id="KW-0804">Transcription</keyword>
<dbReference type="InterPro" id="IPR023187">
    <property type="entry name" value="Tscrpt_reg_MarR-type_CS"/>
</dbReference>
<dbReference type="Gene3D" id="1.10.10.10">
    <property type="entry name" value="Winged helix-like DNA-binding domain superfamily/Winged helix DNA-binding domain"/>
    <property type="match status" value="1"/>
</dbReference>